<organism evidence="5 6">
    <name type="scientific">Noviherbaspirillum suwonense</name>
    <dbReference type="NCBI Taxonomy" id="1224511"/>
    <lineage>
        <taxon>Bacteria</taxon>
        <taxon>Pseudomonadati</taxon>
        <taxon>Pseudomonadota</taxon>
        <taxon>Betaproteobacteria</taxon>
        <taxon>Burkholderiales</taxon>
        <taxon>Oxalobacteraceae</taxon>
        <taxon>Noviherbaspirillum</taxon>
    </lineage>
</organism>
<evidence type="ECO:0000313" key="5">
    <source>
        <dbReference type="EMBL" id="SMP66731.1"/>
    </source>
</evidence>
<evidence type="ECO:0000256" key="3">
    <source>
        <dbReference type="SAM" id="MobiDB-lite"/>
    </source>
</evidence>
<name>A0ABY1QBK7_9BURK</name>
<dbReference type="Proteomes" id="UP001158049">
    <property type="component" value="Unassembled WGS sequence"/>
</dbReference>
<dbReference type="InterPro" id="IPR001647">
    <property type="entry name" value="HTH_TetR"/>
</dbReference>
<keyword evidence="1 2" id="KW-0238">DNA-binding</keyword>
<reference evidence="5 6" key="1">
    <citation type="submission" date="2017-05" db="EMBL/GenBank/DDBJ databases">
        <authorList>
            <person name="Varghese N."/>
            <person name="Submissions S."/>
        </authorList>
    </citation>
    <scope>NUCLEOTIDE SEQUENCE [LARGE SCALE GENOMIC DNA]</scope>
    <source>
        <strain evidence="5 6">DSM 26001</strain>
    </source>
</reference>
<keyword evidence="6" id="KW-1185">Reference proteome</keyword>
<gene>
    <name evidence="5" type="ORF">SAMN06295970_11241</name>
</gene>
<dbReference type="InterPro" id="IPR009057">
    <property type="entry name" value="Homeodomain-like_sf"/>
</dbReference>
<evidence type="ECO:0000259" key="4">
    <source>
        <dbReference type="PROSITE" id="PS50977"/>
    </source>
</evidence>
<dbReference type="Pfam" id="PF00440">
    <property type="entry name" value="TetR_N"/>
    <property type="match status" value="1"/>
</dbReference>
<dbReference type="SUPFAM" id="SSF46689">
    <property type="entry name" value="Homeodomain-like"/>
    <property type="match status" value="1"/>
</dbReference>
<dbReference type="EMBL" id="FXUL01000012">
    <property type="protein sequence ID" value="SMP66731.1"/>
    <property type="molecule type" value="Genomic_DNA"/>
</dbReference>
<proteinExistence type="predicted"/>
<dbReference type="PANTHER" id="PTHR30055">
    <property type="entry name" value="HTH-TYPE TRANSCRIPTIONAL REGULATOR RUTR"/>
    <property type="match status" value="1"/>
</dbReference>
<dbReference type="Gene3D" id="1.10.357.10">
    <property type="entry name" value="Tetracycline Repressor, domain 2"/>
    <property type="match status" value="1"/>
</dbReference>
<dbReference type="PRINTS" id="PR00455">
    <property type="entry name" value="HTHTETR"/>
</dbReference>
<feature type="DNA-binding region" description="H-T-H motif" evidence="2">
    <location>
        <begin position="49"/>
        <end position="68"/>
    </location>
</feature>
<feature type="region of interest" description="Disordered" evidence="3">
    <location>
        <begin position="1"/>
        <end position="21"/>
    </location>
</feature>
<evidence type="ECO:0000313" key="6">
    <source>
        <dbReference type="Proteomes" id="UP001158049"/>
    </source>
</evidence>
<dbReference type="RefSeq" id="WP_283443242.1">
    <property type="nucleotide sequence ID" value="NZ_FXUL01000012.1"/>
</dbReference>
<protein>
    <submittedName>
        <fullName evidence="5">Transcriptional regulator, TetR family</fullName>
    </submittedName>
</protein>
<dbReference type="InterPro" id="IPR050109">
    <property type="entry name" value="HTH-type_TetR-like_transc_reg"/>
</dbReference>
<dbReference type="PANTHER" id="PTHR30055:SF201">
    <property type="entry name" value="TRANSCRIPTIONAL REGULATORY PROTEIN"/>
    <property type="match status" value="1"/>
</dbReference>
<feature type="domain" description="HTH tetR-type" evidence="4">
    <location>
        <begin position="26"/>
        <end position="86"/>
    </location>
</feature>
<dbReference type="PROSITE" id="PS50977">
    <property type="entry name" value="HTH_TETR_2"/>
    <property type="match status" value="1"/>
</dbReference>
<evidence type="ECO:0000256" key="2">
    <source>
        <dbReference type="PROSITE-ProRule" id="PRU00335"/>
    </source>
</evidence>
<evidence type="ECO:0000256" key="1">
    <source>
        <dbReference type="ARBA" id="ARBA00023125"/>
    </source>
</evidence>
<sequence>MPIKRHPSAVSRVTPSRRIPSQARAEHTIRAIFEATAQVLNDDGESALTTNRIAARAGVSIGTLYQYFASKEDIVLAMLAREREEVMTTLDTLLANADPDDPDPLKSDPRMLLRAFVQRYIAAFGTGAPGRRALVKLAWRLDNQQAMVQSLREASDRIALHIQRVRLPLVRPPSPVITFVLTRLLAGTVRSASLEDSPLLGTAEFEDELVNACWGVMRVDPS</sequence>
<accession>A0ABY1QBK7</accession>
<comment type="caution">
    <text evidence="5">The sequence shown here is derived from an EMBL/GenBank/DDBJ whole genome shotgun (WGS) entry which is preliminary data.</text>
</comment>